<keyword evidence="2" id="KW-0732">Signal</keyword>
<keyword evidence="5" id="KW-1185">Reference proteome</keyword>
<sequence>MRLGVLCLMAGLSLSFAGCAVTPPETNDPPPLSEASFNSRILELETSIAQQCVSAPTLREQQLNQQQHHQALTADVREVGSLLRYLRQDVAGLQARGEEPVIVREECDVDTVQDNKALLGRSEWVGLPSVGTYLKARIDSGANTSSLSAADITRFERDGENWVRFKLALNDDDVVVDRVRDEWIETPIVRRVRIVQASGEDSRPVISLLMTLGPIRENVEFTLNDRTHLDYPVLLGRRFMMDIATIDVAQTYRYERPEFPGGEPADKAVDDEAADQDDTEE</sequence>
<dbReference type="RefSeq" id="WP_126948743.1">
    <property type="nucleotide sequence ID" value="NZ_RZHG01000028.1"/>
</dbReference>
<name>A0A3S1DIC8_9GAMM</name>
<evidence type="ECO:0000256" key="2">
    <source>
        <dbReference type="SAM" id="SignalP"/>
    </source>
</evidence>
<dbReference type="PANTHER" id="PTHR38037:SF2">
    <property type="entry name" value="ATP-DEPENDENT ZINC PROTEASE DOMAIN-CONTAINING PROTEIN-RELATED"/>
    <property type="match status" value="1"/>
</dbReference>
<dbReference type="PROSITE" id="PS51257">
    <property type="entry name" value="PROKAR_LIPOPROTEIN"/>
    <property type="match status" value="1"/>
</dbReference>
<feature type="signal peptide" evidence="2">
    <location>
        <begin position="1"/>
        <end position="20"/>
    </location>
</feature>
<keyword evidence="4" id="KW-0378">Hydrolase</keyword>
<dbReference type="GO" id="GO:0006508">
    <property type="term" value="P:proteolysis"/>
    <property type="evidence" value="ECO:0007669"/>
    <property type="project" value="UniProtKB-KW"/>
</dbReference>
<dbReference type="InterPro" id="IPR021109">
    <property type="entry name" value="Peptidase_aspartic_dom_sf"/>
</dbReference>
<gene>
    <name evidence="4" type="ORF">ELY33_15145</name>
</gene>
<reference evidence="4 5" key="1">
    <citation type="submission" date="2018-12" db="EMBL/GenBank/DDBJ databases">
        <title>three novel Halomonas strain isolated from plants.</title>
        <authorList>
            <person name="Sun C."/>
        </authorList>
    </citation>
    <scope>NUCLEOTIDE SEQUENCE [LARGE SCALE GENOMIC DNA]</scope>
    <source>
        <strain evidence="4 5">DSM 19434</strain>
    </source>
</reference>
<dbReference type="SUPFAM" id="SSF50630">
    <property type="entry name" value="Acid proteases"/>
    <property type="match status" value="1"/>
</dbReference>
<evidence type="ECO:0000259" key="3">
    <source>
        <dbReference type="Pfam" id="PF05618"/>
    </source>
</evidence>
<protein>
    <submittedName>
        <fullName evidence="4">ATP-dependent zinc protease</fullName>
    </submittedName>
</protein>
<keyword evidence="4" id="KW-0645">Protease</keyword>
<feature type="compositionally biased region" description="Acidic residues" evidence="1">
    <location>
        <begin position="271"/>
        <end position="281"/>
    </location>
</feature>
<evidence type="ECO:0000256" key="1">
    <source>
        <dbReference type="SAM" id="MobiDB-lite"/>
    </source>
</evidence>
<evidence type="ECO:0000313" key="5">
    <source>
        <dbReference type="Proteomes" id="UP000287336"/>
    </source>
</evidence>
<dbReference type="PANTHER" id="PTHR38037">
    <property type="entry name" value="ZN_PROTEASE DOMAIN-CONTAINING PROTEIN"/>
    <property type="match status" value="1"/>
</dbReference>
<dbReference type="Proteomes" id="UP000287336">
    <property type="component" value="Unassembled WGS sequence"/>
</dbReference>
<feature type="chain" id="PRO_5018594929" evidence="2">
    <location>
        <begin position="21"/>
        <end position="281"/>
    </location>
</feature>
<accession>A0A3S1DIC8</accession>
<proteinExistence type="predicted"/>
<dbReference type="GO" id="GO:0008233">
    <property type="term" value="F:peptidase activity"/>
    <property type="evidence" value="ECO:0007669"/>
    <property type="project" value="UniProtKB-KW"/>
</dbReference>
<dbReference type="Pfam" id="PF05618">
    <property type="entry name" value="Zn_protease"/>
    <property type="match status" value="1"/>
</dbReference>
<feature type="region of interest" description="Disordered" evidence="1">
    <location>
        <begin position="256"/>
        <end position="281"/>
    </location>
</feature>
<evidence type="ECO:0000313" key="4">
    <source>
        <dbReference type="EMBL" id="RUR27242.1"/>
    </source>
</evidence>
<organism evidence="4 5">
    <name type="scientific">Vreelandella andesensis</name>
    <dbReference type="NCBI Taxonomy" id="447567"/>
    <lineage>
        <taxon>Bacteria</taxon>
        <taxon>Pseudomonadati</taxon>
        <taxon>Pseudomonadota</taxon>
        <taxon>Gammaproteobacteria</taxon>
        <taxon>Oceanospirillales</taxon>
        <taxon>Halomonadaceae</taxon>
        <taxon>Vreelandella</taxon>
    </lineage>
</organism>
<comment type="caution">
    <text evidence="4">The sequence shown here is derived from an EMBL/GenBank/DDBJ whole genome shotgun (WGS) entry which is preliminary data.</text>
</comment>
<dbReference type="OrthoDB" id="8546610at2"/>
<feature type="domain" description="Retropepsin-like aspartic endopeptidase" evidence="3">
    <location>
        <begin position="119"/>
        <end position="253"/>
    </location>
</feature>
<dbReference type="Gene3D" id="2.40.70.10">
    <property type="entry name" value="Acid Proteases"/>
    <property type="match status" value="1"/>
</dbReference>
<dbReference type="AlphaFoldDB" id="A0A3S1DIC8"/>
<dbReference type="InterPro" id="IPR008503">
    <property type="entry name" value="Asp_endopeptidase"/>
</dbReference>
<dbReference type="EMBL" id="RZHG01000028">
    <property type="protein sequence ID" value="RUR27242.1"/>
    <property type="molecule type" value="Genomic_DNA"/>
</dbReference>
<feature type="compositionally biased region" description="Basic and acidic residues" evidence="1">
    <location>
        <begin position="256"/>
        <end position="270"/>
    </location>
</feature>